<dbReference type="VEuPathDB" id="MicrosporidiaDB:HERIO_1837"/>
<evidence type="ECO:0000313" key="6">
    <source>
        <dbReference type="EMBL" id="ORD96210.1"/>
    </source>
</evidence>
<dbReference type="OrthoDB" id="10255632at2759"/>
<comment type="caution">
    <text evidence="6">The sequence shown here is derived from an EMBL/GenBank/DDBJ whole genome shotgun (WGS) entry which is preliminary data.</text>
</comment>
<dbReference type="PROSITE" id="PS51700">
    <property type="entry name" value="SEPARIN"/>
    <property type="match status" value="1"/>
</dbReference>
<dbReference type="InterPro" id="IPR030397">
    <property type="entry name" value="SEPARIN_core_dom"/>
</dbReference>
<keyword evidence="7" id="KW-1185">Reference proteome</keyword>
<protein>
    <recommendedName>
        <fullName evidence="2">separase</fullName>
        <ecNumber evidence="2">3.4.22.49</ecNumber>
    </recommendedName>
</protein>
<dbReference type="InterPro" id="IPR005314">
    <property type="entry name" value="Peptidase_C50"/>
</dbReference>
<proteinExistence type="predicted"/>
<dbReference type="GO" id="GO:0004197">
    <property type="term" value="F:cysteine-type endopeptidase activity"/>
    <property type="evidence" value="ECO:0007669"/>
    <property type="project" value="InterPro"/>
</dbReference>
<dbReference type="GO" id="GO:0072686">
    <property type="term" value="C:mitotic spindle"/>
    <property type="evidence" value="ECO:0007669"/>
    <property type="project" value="TreeGrafter"/>
</dbReference>
<evidence type="ECO:0000256" key="4">
    <source>
        <dbReference type="ARBA" id="ARBA00022829"/>
    </source>
</evidence>
<dbReference type="GO" id="GO:0006508">
    <property type="term" value="P:proteolysis"/>
    <property type="evidence" value="ECO:0007669"/>
    <property type="project" value="InterPro"/>
</dbReference>
<feature type="domain" description="Peptidase C50" evidence="5">
    <location>
        <begin position="512"/>
        <end position="601"/>
    </location>
</feature>
<evidence type="ECO:0000256" key="2">
    <source>
        <dbReference type="ARBA" id="ARBA00012489"/>
    </source>
</evidence>
<dbReference type="GO" id="GO:0051307">
    <property type="term" value="P:meiotic chromosome separation"/>
    <property type="evidence" value="ECO:0007669"/>
    <property type="project" value="TreeGrafter"/>
</dbReference>
<dbReference type="VEuPathDB" id="MicrosporidiaDB:A0H76_1363"/>
<sequence>MKFDQKIKDSIENKISLENSELSHYNKIKYSISILNGIVSELPVYKSSELENITMFVIKIIKTLKKLLKITNGDIQYNSINHFILKYSNKYFNKELFDEFVYDVDLVNKEEVNFLVNKEEVNLIGMYYVIKYRNLNEFDLESIKFIYEKVSKNVKILLNKYFNIESKKLTIKGKEMITDTCLMKDITIKEYTDVICSEYWNDLDIYDESIIKYLLINNNNDLPIKVLNKLMNYFYKAIEMIRVHELKNACMLLMEIYKHKCLRGLVLKLLSLLYFYMFKYDECNYYINQGILLYNKKNNKVMLDYFYNLLFYIERFGNKVTLHSKIKIKMCDLNYKLNEIIENKYLIYLYIKNNEKWYNENKVRIDLYYRYCCKYLSEEDVNKKVKNFHSKGYNIVYIYEKGNKIICYDLYDKSKNELVNDYVQFINTFKNIMNRNKSILMDKTNPKIWYEKRSVLDRELRNLFKPFKINSELILIIEPKLHEIPIELFFQKNCYRIFDLSQLFNRINNEPNKECFYLLDPSNNLENTRRRIKKFIEKQGVEGVIGRALNVSEVNLLSDYKHFMYFGHGNGIKYHYKKDLSNMFVFLFGCSSVKLIYRENYETLNGITLSALRNNNLILGALWNITDVDLDRFSINLLKKPYDFNIRKYKMKCDLKYLNGFSLVIYGLPK</sequence>
<evidence type="ECO:0000259" key="5">
    <source>
        <dbReference type="PROSITE" id="PS51700"/>
    </source>
</evidence>
<keyword evidence="4" id="KW-0159">Chromosome partition</keyword>
<dbReference type="EMBL" id="LVKB01000115">
    <property type="protein sequence ID" value="ORD96210.1"/>
    <property type="molecule type" value="Genomic_DNA"/>
</dbReference>
<dbReference type="Proteomes" id="UP000192356">
    <property type="component" value="Unassembled WGS sequence"/>
</dbReference>
<evidence type="ECO:0000256" key="3">
    <source>
        <dbReference type="ARBA" id="ARBA00022801"/>
    </source>
</evidence>
<dbReference type="Pfam" id="PF03568">
    <property type="entry name" value="Separin_C"/>
    <property type="match status" value="1"/>
</dbReference>
<accession>A0A1X0Q8U2</accession>
<keyword evidence="3" id="KW-0378">Hydrolase</keyword>
<dbReference type="EC" id="3.4.22.49" evidence="2"/>
<dbReference type="GO" id="GO:0005634">
    <property type="term" value="C:nucleus"/>
    <property type="evidence" value="ECO:0007669"/>
    <property type="project" value="InterPro"/>
</dbReference>
<reference evidence="6 7" key="1">
    <citation type="journal article" date="2017" name="Environ. Microbiol.">
        <title>Decay of the glycolytic pathway and adaptation to intranuclear parasitism within Enterocytozoonidae microsporidia.</title>
        <authorList>
            <person name="Wiredu Boakye D."/>
            <person name="Jaroenlak P."/>
            <person name="Prachumwat A."/>
            <person name="Williams T.A."/>
            <person name="Bateman K.S."/>
            <person name="Itsathitphaisarn O."/>
            <person name="Sritunyalucksana K."/>
            <person name="Paszkiewicz K.H."/>
            <person name="Moore K.A."/>
            <person name="Stentiford G.D."/>
            <person name="Williams B.A."/>
        </authorList>
    </citation>
    <scope>NUCLEOTIDE SEQUENCE [LARGE SCALE GENOMIC DNA]</scope>
    <source>
        <strain evidence="6 7">GB1</strain>
    </source>
</reference>
<gene>
    <name evidence="6" type="primary">CUT1</name>
    <name evidence="6" type="ORF">HERIO_1837</name>
</gene>
<organism evidence="6 7">
    <name type="scientific">Hepatospora eriocheir</name>
    <dbReference type="NCBI Taxonomy" id="1081669"/>
    <lineage>
        <taxon>Eukaryota</taxon>
        <taxon>Fungi</taxon>
        <taxon>Fungi incertae sedis</taxon>
        <taxon>Microsporidia</taxon>
        <taxon>Hepatosporidae</taxon>
        <taxon>Hepatospora</taxon>
    </lineage>
</organism>
<evidence type="ECO:0000256" key="1">
    <source>
        <dbReference type="ARBA" id="ARBA00000451"/>
    </source>
</evidence>
<dbReference type="PANTHER" id="PTHR12792:SF0">
    <property type="entry name" value="SEPARIN"/>
    <property type="match status" value="1"/>
</dbReference>
<dbReference type="PANTHER" id="PTHR12792">
    <property type="entry name" value="EXTRA SPINDLE POLES 1-RELATED"/>
    <property type="match status" value="1"/>
</dbReference>
<comment type="catalytic activity">
    <reaction evidence="1">
        <text>All bonds known to be hydrolyzed by this endopeptidase have arginine in P1 and an acidic residue in P4. P6 is often occupied by an acidic residue or by a hydroxy-amino-acid residue, the phosphorylation of which enhances cleavage.</text>
        <dbReference type="EC" id="3.4.22.49"/>
    </reaction>
</comment>
<name>A0A1X0Q8U2_9MICR</name>
<dbReference type="GO" id="GO:0005737">
    <property type="term" value="C:cytoplasm"/>
    <property type="evidence" value="ECO:0007669"/>
    <property type="project" value="TreeGrafter"/>
</dbReference>
<dbReference type="AlphaFoldDB" id="A0A1X0Q8U2"/>
<evidence type="ECO:0000313" key="7">
    <source>
        <dbReference type="Proteomes" id="UP000192356"/>
    </source>
</evidence>